<dbReference type="Pfam" id="PF12796">
    <property type="entry name" value="Ank_2"/>
    <property type="match status" value="1"/>
</dbReference>
<dbReference type="PRINTS" id="PR01415">
    <property type="entry name" value="ANKYRIN"/>
</dbReference>
<name>A0ABY6TX52_BIOOC</name>
<evidence type="ECO:0000313" key="6">
    <source>
        <dbReference type="Proteomes" id="UP000766486"/>
    </source>
</evidence>
<reference evidence="5 6" key="1">
    <citation type="submission" date="2019-06" db="EMBL/GenBank/DDBJ databases">
        <authorList>
            <person name="Broberg M."/>
        </authorList>
    </citation>
    <scope>NUCLEOTIDE SEQUENCE [LARGE SCALE GENOMIC DNA]</scope>
</reference>
<feature type="repeat" description="ANK" evidence="3">
    <location>
        <begin position="225"/>
        <end position="249"/>
    </location>
</feature>
<feature type="repeat" description="ANK" evidence="3">
    <location>
        <begin position="184"/>
        <end position="216"/>
    </location>
</feature>
<proteinExistence type="predicted"/>
<dbReference type="InterPro" id="IPR036770">
    <property type="entry name" value="Ankyrin_rpt-contain_sf"/>
</dbReference>
<evidence type="ECO:0000256" key="4">
    <source>
        <dbReference type="SAM" id="SignalP"/>
    </source>
</evidence>
<dbReference type="PANTHER" id="PTHR24198">
    <property type="entry name" value="ANKYRIN REPEAT AND PROTEIN KINASE DOMAIN-CONTAINING PROTEIN"/>
    <property type="match status" value="1"/>
</dbReference>
<feature type="repeat" description="ANK" evidence="3">
    <location>
        <begin position="261"/>
        <end position="293"/>
    </location>
</feature>
<dbReference type="Proteomes" id="UP000766486">
    <property type="component" value="Unassembled WGS sequence"/>
</dbReference>
<evidence type="ECO:0000256" key="1">
    <source>
        <dbReference type="ARBA" id="ARBA00022737"/>
    </source>
</evidence>
<feature type="signal peptide" evidence="4">
    <location>
        <begin position="1"/>
        <end position="20"/>
    </location>
</feature>
<dbReference type="SMART" id="SM00248">
    <property type="entry name" value="ANK"/>
    <property type="match status" value="10"/>
</dbReference>
<accession>A0ABY6TX52</accession>
<keyword evidence="4" id="KW-0732">Signal</keyword>
<comment type="caution">
    <text evidence="5">The sequence shown here is derived from an EMBL/GenBank/DDBJ whole genome shotgun (WGS) entry which is preliminary data.</text>
</comment>
<evidence type="ECO:0000313" key="5">
    <source>
        <dbReference type="EMBL" id="VUC22741.1"/>
    </source>
</evidence>
<evidence type="ECO:0008006" key="7">
    <source>
        <dbReference type="Google" id="ProtNLM"/>
    </source>
</evidence>
<keyword evidence="2 3" id="KW-0040">ANK repeat</keyword>
<sequence length="868" mass="95768">MAASTLGHPALAIELWLAIAGQVTDFADLAVLARTSSPLHNAVIPVLYARAFSSLRSERALFWGVLNGFPRTVEAALDAGIDVNLTWHSLIRASKLEAVFSNPAGVFLKSFLDAVDRRGAAEPGEPKWHWSALKGHTEVMELLLRRNAKMNTGSLGLCACVMRPRTVGERSRSRPHHSGESRPTLWTPYHAAVCAGHVSAAELLISNGASVNMETPQQSIDWLPTNMTALHVAARSGNEDMLKWLLSKGHTSGGIESVDRLGQTPLVYAYLYQNWSCFDILLQNGANMNKVVSFNLSEDRDDWMNESMLYDAISSFRFKDALHLIELGVDLAKPVDEPTVLPLIHLLCKKPWDAMLVNNPSKDSQEDLVRFGKILLEEFLNRGLDPNESCLGYTALGHAAGACNIFAVQCLLRAGAHINGNPEDMFSPLARACYNQWRRPMLDVVSLLIQSGASVNPIGDAAVAPTWALSGRYKDSTEKKEVLELLLGHGARPTRGTSSGQRSFVTPLEELIQLGDMEGFEKLLSRCKPEEIGEDDIVGFWSAISPGRATDRFRRVLDLDKNGSIVRRMPLALDSVLSEKPIPIDLVQRLLEMGANPNTGFAMSHLISALTSEDDTTAVVKALLTHGADPNTKWDSDTPLTWVLRHSNQPLKAKLSHVGCLLDAGVSIYERLNGSPSIRALSECAPGTHLGLAIQNLNKGPELVELMLERQPFRDHPEVRPHGYIDQAFEIGNGRALKAIIRTCDEATSVIREKAHELLHDLLDLLLVYQFYVEDMMTTITCLQILFEESELDLSADAPERSRDKITARAKLLRAMRIEERSGKDKGMAMCFRARIRFSDEDTMPKFLEPGTMIAEGFTPLSVLGNRS</sequence>
<dbReference type="PANTHER" id="PTHR24198:SF165">
    <property type="entry name" value="ANKYRIN REPEAT-CONTAINING PROTEIN-RELATED"/>
    <property type="match status" value="1"/>
</dbReference>
<keyword evidence="1" id="KW-0677">Repeat</keyword>
<dbReference type="EMBL" id="CABFNS010000679">
    <property type="protein sequence ID" value="VUC22741.1"/>
    <property type="molecule type" value="Genomic_DNA"/>
</dbReference>
<feature type="chain" id="PRO_5045975926" description="Ankyrin" evidence="4">
    <location>
        <begin position="21"/>
        <end position="868"/>
    </location>
</feature>
<dbReference type="InterPro" id="IPR002110">
    <property type="entry name" value="Ankyrin_rpt"/>
</dbReference>
<dbReference type="PROSITE" id="PS50088">
    <property type="entry name" value="ANK_REPEAT"/>
    <property type="match status" value="3"/>
</dbReference>
<organism evidence="5 6">
    <name type="scientific">Bionectria ochroleuca</name>
    <name type="common">Gliocladium roseum</name>
    <dbReference type="NCBI Taxonomy" id="29856"/>
    <lineage>
        <taxon>Eukaryota</taxon>
        <taxon>Fungi</taxon>
        <taxon>Dikarya</taxon>
        <taxon>Ascomycota</taxon>
        <taxon>Pezizomycotina</taxon>
        <taxon>Sordariomycetes</taxon>
        <taxon>Hypocreomycetidae</taxon>
        <taxon>Hypocreales</taxon>
        <taxon>Bionectriaceae</taxon>
        <taxon>Clonostachys</taxon>
    </lineage>
</organism>
<dbReference type="Gene3D" id="1.25.40.20">
    <property type="entry name" value="Ankyrin repeat-containing domain"/>
    <property type="match status" value="4"/>
</dbReference>
<dbReference type="Pfam" id="PF00023">
    <property type="entry name" value="Ank"/>
    <property type="match status" value="1"/>
</dbReference>
<protein>
    <recommendedName>
        <fullName evidence="7">Ankyrin</fullName>
    </recommendedName>
</protein>
<dbReference type="SUPFAM" id="SSF48403">
    <property type="entry name" value="Ankyrin repeat"/>
    <property type="match status" value="2"/>
</dbReference>
<keyword evidence="6" id="KW-1185">Reference proteome</keyword>
<gene>
    <name evidence="5" type="ORF">CLO192961_LOCUS93151</name>
</gene>
<evidence type="ECO:0000256" key="2">
    <source>
        <dbReference type="ARBA" id="ARBA00023043"/>
    </source>
</evidence>
<evidence type="ECO:0000256" key="3">
    <source>
        <dbReference type="PROSITE-ProRule" id="PRU00023"/>
    </source>
</evidence>
<dbReference type="PROSITE" id="PS50297">
    <property type="entry name" value="ANK_REP_REGION"/>
    <property type="match status" value="2"/>
</dbReference>